<keyword evidence="2" id="KW-0346">Stress response</keyword>
<feature type="region of interest" description="Disordered" evidence="4">
    <location>
        <begin position="134"/>
        <end position="170"/>
    </location>
</feature>
<name>A0ABV5C8Q3_9BACL</name>
<keyword evidence="7" id="KW-1185">Reference proteome</keyword>
<proteinExistence type="predicted"/>
<protein>
    <submittedName>
        <fullName evidence="6">DnaJ domain-containing protein</fullName>
    </submittedName>
</protein>
<dbReference type="SUPFAM" id="SSF46565">
    <property type="entry name" value="Chaperone J-domain"/>
    <property type="match status" value="1"/>
</dbReference>
<evidence type="ECO:0000313" key="7">
    <source>
        <dbReference type="Proteomes" id="UP001580430"/>
    </source>
</evidence>
<feature type="compositionally biased region" description="Basic and acidic residues" evidence="4">
    <location>
        <begin position="60"/>
        <end position="107"/>
    </location>
</feature>
<dbReference type="EMBL" id="JBHIRY010000049">
    <property type="protein sequence ID" value="MFB5763898.1"/>
    <property type="molecule type" value="Genomic_DNA"/>
</dbReference>
<dbReference type="PRINTS" id="PR00625">
    <property type="entry name" value="JDOMAIN"/>
</dbReference>
<evidence type="ECO:0000256" key="3">
    <source>
        <dbReference type="ARBA" id="ARBA00023186"/>
    </source>
</evidence>
<keyword evidence="1" id="KW-0235">DNA replication</keyword>
<evidence type="ECO:0000259" key="5">
    <source>
        <dbReference type="PROSITE" id="PS50076"/>
    </source>
</evidence>
<dbReference type="InterPro" id="IPR018253">
    <property type="entry name" value="DnaJ_domain_CS"/>
</dbReference>
<evidence type="ECO:0000256" key="4">
    <source>
        <dbReference type="SAM" id="MobiDB-lite"/>
    </source>
</evidence>
<dbReference type="SMART" id="SM00271">
    <property type="entry name" value="DnaJ"/>
    <property type="match status" value="1"/>
</dbReference>
<reference evidence="6 7" key="1">
    <citation type="submission" date="2024-09" db="EMBL/GenBank/DDBJ databases">
        <title>Paenibacillus zeirhizospherea sp. nov., isolated from surface of the maize (Zea mays) roots in a horticulture field, Hungary.</title>
        <authorList>
            <person name="Marton D."/>
            <person name="Farkas M."/>
            <person name="Bedics A."/>
            <person name="Toth E."/>
            <person name="Tancsics A."/>
            <person name="Boka K."/>
            <person name="Marati G."/>
            <person name="Kriszt B."/>
            <person name="Cserhati M."/>
        </authorList>
    </citation>
    <scope>NUCLEOTIDE SEQUENCE [LARGE SCALE GENOMIC DNA]</scope>
    <source>
        <strain evidence="6 7">JCM 18446</strain>
    </source>
</reference>
<dbReference type="PANTHER" id="PTHR44145:SF3">
    <property type="entry name" value="DNAJ HOMOLOG SUBFAMILY A MEMBER 3, MITOCHONDRIAL"/>
    <property type="match status" value="1"/>
</dbReference>
<dbReference type="CDD" id="cd06257">
    <property type="entry name" value="DnaJ"/>
    <property type="match status" value="1"/>
</dbReference>
<dbReference type="Proteomes" id="UP001580430">
    <property type="component" value="Unassembled WGS sequence"/>
</dbReference>
<dbReference type="InterPro" id="IPR051938">
    <property type="entry name" value="Apopto_cytoskel_mod"/>
</dbReference>
<dbReference type="Gene3D" id="1.10.287.110">
    <property type="entry name" value="DnaJ domain"/>
    <property type="match status" value="1"/>
</dbReference>
<dbReference type="PROSITE" id="PS50076">
    <property type="entry name" value="DNAJ_2"/>
    <property type="match status" value="1"/>
</dbReference>
<evidence type="ECO:0000256" key="2">
    <source>
        <dbReference type="ARBA" id="ARBA00023016"/>
    </source>
</evidence>
<dbReference type="Pfam" id="PF00226">
    <property type="entry name" value="DnaJ"/>
    <property type="match status" value="1"/>
</dbReference>
<dbReference type="InterPro" id="IPR036869">
    <property type="entry name" value="J_dom_sf"/>
</dbReference>
<feature type="domain" description="J" evidence="5">
    <location>
        <begin position="22"/>
        <end position="87"/>
    </location>
</feature>
<gene>
    <name evidence="6" type="ORF">ACE5LO_26415</name>
</gene>
<keyword evidence="3" id="KW-0143">Chaperone</keyword>
<dbReference type="PANTHER" id="PTHR44145">
    <property type="entry name" value="DNAJ HOMOLOG SUBFAMILY A MEMBER 3, MITOCHONDRIAL"/>
    <property type="match status" value="1"/>
</dbReference>
<dbReference type="PROSITE" id="PS00636">
    <property type="entry name" value="DNAJ_1"/>
    <property type="match status" value="1"/>
</dbReference>
<evidence type="ECO:0000313" key="6">
    <source>
        <dbReference type="EMBL" id="MFB5763898.1"/>
    </source>
</evidence>
<organism evidence="6 7">
    <name type="scientific">Paenibacillus medicaginis</name>
    <dbReference type="NCBI Taxonomy" id="1470560"/>
    <lineage>
        <taxon>Bacteria</taxon>
        <taxon>Bacillati</taxon>
        <taxon>Bacillota</taxon>
        <taxon>Bacilli</taxon>
        <taxon>Bacillales</taxon>
        <taxon>Paenibacillaceae</taxon>
        <taxon>Paenibacillus</taxon>
    </lineage>
</organism>
<dbReference type="InterPro" id="IPR001623">
    <property type="entry name" value="DnaJ_domain"/>
</dbReference>
<dbReference type="RefSeq" id="WP_375522901.1">
    <property type="nucleotide sequence ID" value="NZ_JBHIRY010000049.1"/>
</dbReference>
<evidence type="ECO:0000256" key="1">
    <source>
        <dbReference type="ARBA" id="ARBA00022705"/>
    </source>
</evidence>
<sequence length="170" mass="19218">MPLKIYYHPRMQGKGREEAMADYYELLDVSRDASAAEIKQAYRRLAKKHHPDTNQGSEESVQRFKQIHDAYETLRNEASRQAYDDRLRQEESSGGRTAERGDPRGAGRDQGTARTGVYTPPDAASMAAEFEKFFGFNPKTKQGTPGKSGKKQEGPLDADDMFGKFFGFRK</sequence>
<feature type="region of interest" description="Disordered" evidence="4">
    <location>
        <begin position="45"/>
        <end position="122"/>
    </location>
</feature>
<comment type="caution">
    <text evidence="6">The sequence shown here is derived from an EMBL/GenBank/DDBJ whole genome shotgun (WGS) entry which is preliminary data.</text>
</comment>
<accession>A0ABV5C8Q3</accession>